<sequence>MPWFKFWSSTTPSPVRLWRTLQESLRSYATIGAWTSLRVLQILILKISTCIILTTALKVNSCPRRRMVYLLSRVSVLKRAMAQVLRCYYAFAGEVVANFVGEPEILCNNRGVDLFEGFADIDLKNLNLYNPDQSVEGKLLPKKKDGVLAVQAMKLKCGSVVVACTFDHRVADFYSANMFLVSWAKMAQSGEFFLLPSFKRSVLNPRRPACFDPSLANMYVPISKLNLKEPQLDFHHLISRIYYIKADQLDKLQSLASSNGCKKTKLVSFSAFLWQLIAKSAKKNDSTGMVKISKMGIVVDGRTRLTDKATMAAYFGNVLSIPYGSKRVDELIENPLSWIADEVHDFVKSAAAKDHFLGLIDFVEVHRPEPVLAKMYSSGSDDGPAFVVSSGQRFPVSGIDFGWGSPAFGSYHFPWGGKAGYVMPMPSPVRNGDWIVYMHLLKEQMELIETEATDFFKPLTWDYLKLLSTD</sequence>
<comment type="caution">
    <text evidence="1">The sequence shown here is derived from an EMBL/GenBank/DDBJ whole genome shotgun (WGS) entry which is preliminary data.</text>
</comment>
<accession>A0ACB7G4Z9</accession>
<dbReference type="Proteomes" id="UP000091857">
    <property type="component" value="Chromosome 16"/>
</dbReference>
<evidence type="ECO:0000313" key="1">
    <source>
        <dbReference type="EMBL" id="KAG8635374.1"/>
    </source>
</evidence>
<gene>
    <name evidence="1" type="ORF">MANES_16G028100v8</name>
</gene>
<protein>
    <submittedName>
        <fullName evidence="1">Uncharacterized protein</fullName>
    </submittedName>
</protein>
<evidence type="ECO:0000313" key="2">
    <source>
        <dbReference type="Proteomes" id="UP000091857"/>
    </source>
</evidence>
<reference evidence="2" key="1">
    <citation type="journal article" date="2016" name="Nat. Biotechnol.">
        <title>Sequencing wild and cultivated cassava and related species reveals extensive interspecific hybridization and genetic diversity.</title>
        <authorList>
            <person name="Bredeson J.V."/>
            <person name="Lyons J.B."/>
            <person name="Prochnik S.E."/>
            <person name="Wu G.A."/>
            <person name="Ha C.M."/>
            <person name="Edsinger-Gonzales E."/>
            <person name="Grimwood J."/>
            <person name="Schmutz J."/>
            <person name="Rabbi I.Y."/>
            <person name="Egesi C."/>
            <person name="Nauluvula P."/>
            <person name="Lebot V."/>
            <person name="Ndunguru J."/>
            <person name="Mkamilo G."/>
            <person name="Bart R.S."/>
            <person name="Setter T.L."/>
            <person name="Gleadow R.M."/>
            <person name="Kulakow P."/>
            <person name="Ferguson M.E."/>
            <person name="Rounsley S."/>
            <person name="Rokhsar D.S."/>
        </authorList>
    </citation>
    <scope>NUCLEOTIDE SEQUENCE [LARGE SCALE GENOMIC DNA]</scope>
    <source>
        <strain evidence="2">cv. AM560-2</strain>
    </source>
</reference>
<keyword evidence="2" id="KW-1185">Reference proteome</keyword>
<name>A0ACB7G4Z9_MANES</name>
<proteinExistence type="predicted"/>
<organism evidence="1 2">
    <name type="scientific">Manihot esculenta</name>
    <name type="common">Cassava</name>
    <name type="synonym">Jatropha manihot</name>
    <dbReference type="NCBI Taxonomy" id="3983"/>
    <lineage>
        <taxon>Eukaryota</taxon>
        <taxon>Viridiplantae</taxon>
        <taxon>Streptophyta</taxon>
        <taxon>Embryophyta</taxon>
        <taxon>Tracheophyta</taxon>
        <taxon>Spermatophyta</taxon>
        <taxon>Magnoliopsida</taxon>
        <taxon>eudicotyledons</taxon>
        <taxon>Gunneridae</taxon>
        <taxon>Pentapetalae</taxon>
        <taxon>rosids</taxon>
        <taxon>fabids</taxon>
        <taxon>Malpighiales</taxon>
        <taxon>Euphorbiaceae</taxon>
        <taxon>Crotonoideae</taxon>
        <taxon>Manihoteae</taxon>
        <taxon>Manihot</taxon>
    </lineage>
</organism>
<dbReference type="EMBL" id="CM004402">
    <property type="protein sequence ID" value="KAG8635374.1"/>
    <property type="molecule type" value="Genomic_DNA"/>
</dbReference>